<evidence type="ECO:0000256" key="2">
    <source>
        <dbReference type="SAM" id="SignalP"/>
    </source>
</evidence>
<feature type="domain" description="Band 7" evidence="3">
    <location>
        <begin position="24"/>
        <end position="208"/>
    </location>
</feature>
<dbReference type="Proteomes" id="UP000177310">
    <property type="component" value="Unassembled WGS sequence"/>
</dbReference>
<feature type="compositionally biased region" description="Basic and acidic residues" evidence="1">
    <location>
        <begin position="298"/>
        <end position="308"/>
    </location>
</feature>
<evidence type="ECO:0000313" key="5">
    <source>
        <dbReference type="Proteomes" id="UP000177310"/>
    </source>
</evidence>
<dbReference type="STRING" id="1797542.A3J59_04370"/>
<dbReference type="InterPro" id="IPR001107">
    <property type="entry name" value="Band_7"/>
</dbReference>
<evidence type="ECO:0000256" key="1">
    <source>
        <dbReference type="SAM" id="MobiDB-lite"/>
    </source>
</evidence>
<dbReference type="PROSITE" id="PS51257">
    <property type="entry name" value="PROKAR_LIPOPROTEIN"/>
    <property type="match status" value="1"/>
</dbReference>
<protein>
    <recommendedName>
        <fullName evidence="3">Band 7 domain-containing protein</fullName>
    </recommendedName>
</protein>
<name>A0A1G1YK72_9BACT</name>
<sequence length="347" mass="38429">MKKWMLPMVMALCAVFLSGCATDVPQGHVGRVKTRSGWTNEILPTGRHTCFGFDTMYLMDITNVTFKEHLNILVGGKVNLKVDYSVRVKANTEDANMVREAFENIVADATYKITVEQLYMTYLQMKAQAIPRQVYEVQPDISTAIANSPQLAMEVRKAMTEAARSTPLVVEDAEITNYDWPESITKAQEELATVQLSEAAAEAKVRAELKRVEGQLKVEEANKLVELKKAEAISESIDIIKSKLAGSPEYLMWHQIRVMGQAAMGPNNCFILYPFATDPNQIKQMVSNANLTQLLHPEGPHPELKAGVKQDSSATPPLDLLQSDLPKQPVETPAEQENPAPPAVPQP</sequence>
<dbReference type="AlphaFoldDB" id="A0A1G1YK72"/>
<dbReference type="Pfam" id="PF01145">
    <property type="entry name" value="Band_7"/>
    <property type="match status" value="1"/>
</dbReference>
<organism evidence="4 5">
    <name type="scientific">Candidatus Buchananbacteria bacterium RIFCSPHIGHO2_02_FULL_56_16</name>
    <dbReference type="NCBI Taxonomy" id="1797542"/>
    <lineage>
        <taxon>Bacteria</taxon>
        <taxon>Candidatus Buchananiibacteriota</taxon>
    </lineage>
</organism>
<keyword evidence="2" id="KW-0732">Signal</keyword>
<accession>A0A1G1YK72</accession>
<feature type="signal peptide" evidence="2">
    <location>
        <begin position="1"/>
        <end position="21"/>
    </location>
</feature>
<feature type="region of interest" description="Disordered" evidence="1">
    <location>
        <begin position="295"/>
        <end position="347"/>
    </location>
</feature>
<comment type="caution">
    <text evidence="4">The sequence shown here is derived from an EMBL/GenBank/DDBJ whole genome shotgun (WGS) entry which is preliminary data.</text>
</comment>
<dbReference type="EMBL" id="MHIL01000007">
    <property type="protein sequence ID" value="OGY52216.1"/>
    <property type="molecule type" value="Genomic_DNA"/>
</dbReference>
<reference evidence="4 5" key="1">
    <citation type="journal article" date="2016" name="Nat. Commun.">
        <title>Thousands of microbial genomes shed light on interconnected biogeochemical processes in an aquifer system.</title>
        <authorList>
            <person name="Anantharaman K."/>
            <person name="Brown C.T."/>
            <person name="Hug L.A."/>
            <person name="Sharon I."/>
            <person name="Castelle C.J."/>
            <person name="Probst A.J."/>
            <person name="Thomas B.C."/>
            <person name="Singh A."/>
            <person name="Wilkins M.J."/>
            <person name="Karaoz U."/>
            <person name="Brodie E.L."/>
            <person name="Williams K.H."/>
            <person name="Hubbard S.S."/>
            <person name="Banfield J.F."/>
        </authorList>
    </citation>
    <scope>NUCLEOTIDE SEQUENCE [LARGE SCALE GENOMIC DNA]</scope>
</reference>
<gene>
    <name evidence="4" type="ORF">A3J59_04370</name>
</gene>
<proteinExistence type="predicted"/>
<evidence type="ECO:0000313" key="4">
    <source>
        <dbReference type="EMBL" id="OGY52216.1"/>
    </source>
</evidence>
<feature type="chain" id="PRO_5009581573" description="Band 7 domain-containing protein" evidence="2">
    <location>
        <begin position="22"/>
        <end position="347"/>
    </location>
</feature>
<evidence type="ECO:0000259" key="3">
    <source>
        <dbReference type="Pfam" id="PF01145"/>
    </source>
</evidence>